<dbReference type="Pfam" id="PF00557">
    <property type="entry name" value="Peptidase_M24"/>
    <property type="match status" value="1"/>
</dbReference>
<evidence type="ECO:0000313" key="7">
    <source>
        <dbReference type="Proteomes" id="UP000010716"/>
    </source>
</evidence>
<evidence type="ECO:0000313" key="5">
    <source>
        <dbReference type="EMBL" id="EGL83679.1"/>
    </source>
</evidence>
<dbReference type="AlphaFoldDB" id="F5L4P6"/>
<reference evidence="5 7" key="1">
    <citation type="journal article" date="2011" name="J. Bacteriol.">
        <title>Draft genome sequence of the thermoalkaliphilic Caldalkalibacillus thermarum strain TA2.A1.</title>
        <authorList>
            <person name="Kalamorz F."/>
            <person name="Keis S."/>
            <person name="McMillan D.G."/>
            <person name="Olsson K."/>
            <person name="Stanton J.A."/>
            <person name="Stockwell P."/>
            <person name="Black M.A."/>
            <person name="Klingeman D.M."/>
            <person name="Land M.L."/>
            <person name="Han C.S."/>
            <person name="Martin S.L."/>
            <person name="Becher S.A."/>
            <person name="Peddie C.J."/>
            <person name="Morgan H.W."/>
            <person name="Matthies D."/>
            <person name="Preiss L."/>
            <person name="Meier T."/>
            <person name="Brown S.D."/>
            <person name="Cook G.M."/>
        </authorList>
    </citation>
    <scope>NUCLEOTIDE SEQUENCE [LARGE SCALE GENOMIC DNA]</scope>
    <source>
        <strain evidence="5 7">TA2.A1</strain>
    </source>
</reference>
<dbReference type="Pfam" id="PF01321">
    <property type="entry name" value="Creatinase_N"/>
    <property type="match status" value="1"/>
</dbReference>
<dbReference type="Proteomes" id="UP000010716">
    <property type="component" value="Unassembled WGS sequence"/>
</dbReference>
<reference evidence="6" key="3">
    <citation type="submission" date="2021-08" db="EMBL/GenBank/DDBJ databases">
        <authorList>
            <person name="de Jong S."/>
            <person name="van den Broek M."/>
            <person name="Merkel A."/>
            <person name="de la Torre Cortes P."/>
            <person name="Kalamorz F."/>
            <person name="Cook G."/>
            <person name="van Loosdrecht M."/>
            <person name="McMillan D."/>
        </authorList>
    </citation>
    <scope>NUCLEOTIDE SEQUENCE</scope>
    <source>
        <strain evidence="6">TA2.A1</strain>
    </source>
</reference>
<accession>F5L4P6</accession>
<dbReference type="InterPro" id="IPR050659">
    <property type="entry name" value="Peptidase_M24B"/>
</dbReference>
<dbReference type="KEGG" id="cthu:HUR95_01115"/>
<dbReference type="RefSeq" id="WP_007503255.1">
    <property type="nucleotide sequence ID" value="NZ_AFCE01000089.1"/>
</dbReference>
<dbReference type="InterPro" id="IPR029149">
    <property type="entry name" value="Creatin/AminoP/Spt16_N"/>
</dbReference>
<dbReference type="OrthoDB" id="9806388at2"/>
<dbReference type="InterPro" id="IPR000994">
    <property type="entry name" value="Pept_M24"/>
</dbReference>
<name>F5L4P6_CALTT</name>
<evidence type="ECO:0000256" key="1">
    <source>
        <dbReference type="ARBA" id="ARBA00022723"/>
    </source>
</evidence>
<feature type="domain" description="Peptidase M24" evidence="3">
    <location>
        <begin position="137"/>
        <end position="340"/>
    </location>
</feature>
<keyword evidence="8" id="KW-1185">Reference proteome</keyword>
<sequence length="357" mass="39348">MDTTTRVGKLRVLMEQEQLDGIVVFSAENRRYFSGFTGSSGAVVITATQALLLTDFRYAEQARSEAPSFEIIQHQGELAESAVACLRKLGLKQVGIEASLPAGVLRFLEQEMTESSFSFVDSIIMNLRKIKDEDEIDCIRQGIRLCELAFEHILHFIKPGLTERDIGLELEYVLKKNGADGIKANHVIASGERSALPHGQATDRVIREGEFVKMDIGAIVNGYYSDFTRTVVVGEPSPKQLELYQIVRQAQEAALAYIGPGKVCADVDEVGRSVIRQAGYGENFGHSLGHALGLEIHEKPVLRSTDQTPLEPGMVLTVEPGIYIPGWGGIRIEDVVVIREEGCENLTQTTKELQIMS</sequence>
<evidence type="ECO:0000313" key="6">
    <source>
        <dbReference type="EMBL" id="QZT34069.1"/>
    </source>
</evidence>
<dbReference type="InterPro" id="IPR036005">
    <property type="entry name" value="Creatinase/aminopeptidase-like"/>
</dbReference>
<keyword evidence="2" id="KW-0378">Hydrolase</keyword>
<dbReference type="Proteomes" id="UP000825179">
    <property type="component" value="Chromosome"/>
</dbReference>
<evidence type="ECO:0000259" key="3">
    <source>
        <dbReference type="Pfam" id="PF00557"/>
    </source>
</evidence>
<evidence type="ECO:0000313" key="8">
    <source>
        <dbReference type="Proteomes" id="UP000825179"/>
    </source>
</evidence>
<dbReference type="PRINTS" id="PR00599">
    <property type="entry name" value="MAPEPTIDASE"/>
</dbReference>
<dbReference type="InterPro" id="IPR000587">
    <property type="entry name" value="Creatinase_N"/>
</dbReference>
<dbReference type="PANTHER" id="PTHR46112:SF3">
    <property type="entry name" value="AMINOPEPTIDASE YPDF"/>
    <property type="match status" value="1"/>
</dbReference>
<dbReference type="GO" id="GO:0004177">
    <property type="term" value="F:aminopeptidase activity"/>
    <property type="evidence" value="ECO:0007669"/>
    <property type="project" value="UniProtKB-ARBA"/>
</dbReference>
<dbReference type="Gene3D" id="3.90.230.10">
    <property type="entry name" value="Creatinase/methionine aminopeptidase superfamily"/>
    <property type="match status" value="1"/>
</dbReference>
<dbReference type="SUPFAM" id="SSF55920">
    <property type="entry name" value="Creatinase/aminopeptidase"/>
    <property type="match status" value="1"/>
</dbReference>
<gene>
    <name evidence="5" type="ORF">CathTA2_0759</name>
    <name evidence="6" type="ORF">HUR95_01115</name>
</gene>
<dbReference type="InterPro" id="IPR001714">
    <property type="entry name" value="Pept_M24_MAP"/>
</dbReference>
<dbReference type="GO" id="GO:0046872">
    <property type="term" value="F:metal ion binding"/>
    <property type="evidence" value="ECO:0007669"/>
    <property type="project" value="UniProtKB-KW"/>
</dbReference>
<dbReference type="PANTHER" id="PTHR46112">
    <property type="entry name" value="AMINOPEPTIDASE"/>
    <property type="match status" value="1"/>
</dbReference>
<organism evidence="5 7">
    <name type="scientific">Caldalkalibacillus thermarum (strain TA2.A1)</name>
    <dbReference type="NCBI Taxonomy" id="986075"/>
    <lineage>
        <taxon>Bacteria</taxon>
        <taxon>Bacillati</taxon>
        <taxon>Bacillota</taxon>
        <taxon>Bacilli</taxon>
        <taxon>Bacillales</taxon>
        <taxon>Bacillaceae</taxon>
        <taxon>Caldalkalibacillus</taxon>
    </lineage>
</organism>
<dbReference type="InterPro" id="IPR001131">
    <property type="entry name" value="Peptidase_M24B_aminopep-P_CS"/>
</dbReference>
<evidence type="ECO:0000259" key="4">
    <source>
        <dbReference type="Pfam" id="PF01321"/>
    </source>
</evidence>
<dbReference type="Gene3D" id="3.40.350.10">
    <property type="entry name" value="Creatinase/prolidase N-terminal domain"/>
    <property type="match status" value="1"/>
</dbReference>
<protein>
    <submittedName>
        <fullName evidence="5">Peptidase M24</fullName>
    </submittedName>
    <submittedName>
        <fullName evidence="6">Xaa-Pro peptidase family protein</fullName>
    </submittedName>
</protein>
<dbReference type="EMBL" id="AFCE01000089">
    <property type="protein sequence ID" value="EGL83679.1"/>
    <property type="molecule type" value="Genomic_DNA"/>
</dbReference>
<keyword evidence="1" id="KW-0479">Metal-binding</keyword>
<dbReference type="GO" id="GO:0008235">
    <property type="term" value="F:metalloexopeptidase activity"/>
    <property type="evidence" value="ECO:0007669"/>
    <property type="project" value="UniProtKB-ARBA"/>
</dbReference>
<dbReference type="SUPFAM" id="SSF53092">
    <property type="entry name" value="Creatinase/prolidase N-terminal domain"/>
    <property type="match status" value="1"/>
</dbReference>
<evidence type="ECO:0000256" key="2">
    <source>
        <dbReference type="ARBA" id="ARBA00022801"/>
    </source>
</evidence>
<reference evidence="6 8" key="2">
    <citation type="journal article" date="2020" name="Extremophiles">
        <title>Genomic analysis of Caldalkalibacillus thermarum TA2.A1 reveals aerobic alkaliphilic metabolism and evolutionary hallmarks linking alkaliphilic bacteria and plant life.</title>
        <authorList>
            <person name="de Jong S.I."/>
            <person name="van den Broek M.A."/>
            <person name="Merkel A.Y."/>
            <person name="de la Torre Cortes P."/>
            <person name="Kalamorz F."/>
            <person name="Cook G.M."/>
            <person name="van Loosdrecht M.C.M."/>
            <person name="McMillan D.G.G."/>
        </authorList>
    </citation>
    <scope>NUCLEOTIDE SEQUENCE [LARGE SCALE GENOMIC DNA]</scope>
    <source>
        <strain evidence="6 8">TA2.A1</strain>
    </source>
</reference>
<dbReference type="eggNOG" id="COG0006">
    <property type="taxonomic scope" value="Bacteria"/>
</dbReference>
<proteinExistence type="predicted"/>
<dbReference type="CDD" id="cd01092">
    <property type="entry name" value="APP-like"/>
    <property type="match status" value="1"/>
</dbReference>
<dbReference type="PROSITE" id="PS00491">
    <property type="entry name" value="PROLINE_PEPTIDASE"/>
    <property type="match status" value="1"/>
</dbReference>
<feature type="domain" description="Creatinase N-terminal" evidence="4">
    <location>
        <begin position="6"/>
        <end position="130"/>
    </location>
</feature>
<dbReference type="EMBL" id="CP082237">
    <property type="protein sequence ID" value="QZT34069.1"/>
    <property type="molecule type" value="Genomic_DNA"/>
</dbReference>